<evidence type="ECO:0000256" key="2">
    <source>
        <dbReference type="ARBA" id="ARBA00022737"/>
    </source>
</evidence>
<keyword evidence="7" id="KW-1185">Reference proteome</keyword>
<dbReference type="PROSITE" id="PS50853">
    <property type="entry name" value="FN3"/>
    <property type="match status" value="8"/>
</dbReference>
<dbReference type="InterPro" id="IPR013320">
    <property type="entry name" value="ConA-like_dom_sf"/>
</dbReference>
<dbReference type="InterPro" id="IPR013783">
    <property type="entry name" value="Ig-like_fold"/>
</dbReference>
<dbReference type="Proteomes" id="UP000317169">
    <property type="component" value="Unassembled WGS sequence"/>
</dbReference>
<dbReference type="InterPro" id="IPR011628">
    <property type="entry name" value="Cleaved_adhesin"/>
</dbReference>
<organism evidence="6 7">
    <name type="scientific">Haloflavibacter putidus</name>
    <dbReference type="NCBI Taxonomy" id="2576776"/>
    <lineage>
        <taxon>Bacteria</taxon>
        <taxon>Pseudomonadati</taxon>
        <taxon>Bacteroidota</taxon>
        <taxon>Flavobacteriia</taxon>
        <taxon>Flavobacteriales</taxon>
        <taxon>Flavobacteriaceae</taxon>
        <taxon>Haloflavibacter</taxon>
    </lineage>
</organism>
<dbReference type="Pfam" id="PF00629">
    <property type="entry name" value="MAM"/>
    <property type="match status" value="1"/>
</dbReference>
<feature type="chain" id="PRO_5021476656" evidence="3">
    <location>
        <begin position="20"/>
        <end position="2370"/>
    </location>
</feature>
<dbReference type="Gene3D" id="2.60.120.200">
    <property type="match status" value="5"/>
</dbReference>
<dbReference type="InterPro" id="IPR026444">
    <property type="entry name" value="Secre_tail"/>
</dbReference>
<evidence type="ECO:0000313" key="7">
    <source>
        <dbReference type="Proteomes" id="UP000317169"/>
    </source>
</evidence>
<dbReference type="OrthoDB" id="9792152at2"/>
<dbReference type="InterPro" id="IPR036116">
    <property type="entry name" value="FN3_sf"/>
</dbReference>
<feature type="domain" description="MAM" evidence="4">
    <location>
        <begin position="706"/>
        <end position="873"/>
    </location>
</feature>
<accession>A0A507ZSX7</accession>
<evidence type="ECO:0000256" key="3">
    <source>
        <dbReference type="SAM" id="SignalP"/>
    </source>
</evidence>
<dbReference type="NCBIfam" id="TIGR04183">
    <property type="entry name" value="Por_Secre_tail"/>
    <property type="match status" value="1"/>
</dbReference>
<feature type="domain" description="Fibronectin type-III" evidence="5">
    <location>
        <begin position="1143"/>
        <end position="1235"/>
    </location>
</feature>
<dbReference type="Gene3D" id="2.60.40.10">
    <property type="entry name" value="Immunoglobulins"/>
    <property type="match status" value="8"/>
</dbReference>
<feature type="domain" description="Fibronectin type-III" evidence="5">
    <location>
        <begin position="873"/>
        <end position="965"/>
    </location>
</feature>
<evidence type="ECO:0000256" key="1">
    <source>
        <dbReference type="ARBA" id="ARBA00022729"/>
    </source>
</evidence>
<dbReference type="Pfam" id="PF20009">
    <property type="entry name" value="GEVED"/>
    <property type="match status" value="1"/>
</dbReference>
<dbReference type="PROSITE" id="PS50060">
    <property type="entry name" value="MAM_2"/>
    <property type="match status" value="1"/>
</dbReference>
<dbReference type="InterPro" id="IPR003961">
    <property type="entry name" value="FN3_dom"/>
</dbReference>
<reference evidence="6 7" key="1">
    <citation type="submission" date="2019-06" db="EMBL/GenBank/DDBJ databases">
        <title>Flavibacter putida gen. nov., sp. nov., a novel marine bacterium of the family Flavobacteriaceae isolated from coastal seawater.</title>
        <authorList>
            <person name="Feng X."/>
        </authorList>
    </citation>
    <scope>NUCLEOTIDE SEQUENCE [LARGE SCALE GENOMIC DNA]</scope>
    <source>
        <strain evidence="6 7">PLHSN227</strain>
    </source>
</reference>
<sequence length="2370" mass="254395">MKRITMLLMAFMFWTFGHAQDAIITGYVDSPCSGADGRTVEIYVNGTVDFTGWNLVRQSNGGGFTTNLDLSSLGSLTDEFAYLTNDEATLDAEFSINSTNDNVIENGGISSNGDDAFQLVDASDVVIDRFGEDGVDGSGTDWEHTDTYYYRNDGATANAGVFDAINWTIGALDALDGQGTCNGEAALSTIVPLGSYTPNLSSSGETCANPIAITGLPYTTSDDTANYGNNYDNGDSPCTAYYLNGDDVIYAYTPAADIIVNFSLTNLGSSWSAIHVLDACLDSSPNCVAFEGNSNSNDRFLEGVMLTGGTTYFIVISTWAAPQSTTYDLNIEEVTCPKITDVVVNNVTSSSADISWTENGSATEWEILYGEEGFDPTTEGTSVTDNDGTLGETLSGLNVDTTYDVYVRANCGSGDLSDWTGPVEFQTDCAVYVPDYSEDFANFLPDCWREAGSGLPADGPSDLGTGAWFSDEFLNTGSNNAATINLYTTGREEWLISPSFDLSADSYELVYKTAVTNYSSSAPSDMGSDDEVQLLISEDNGVTWSNLMTYDASNTPSATGQEEIVDLSAYSGTVKLAFWATDGTVDDTEDYDFFVDDFKVRVPPSCLAPSDIVIDNITADSANISWTANGSETEWEILYGETGFDPVTEGTSVTDDDGTLGETLSGLMEATEYDVYVRAVCAPGNESEWVGPITFETECAIFTAPFTEDFETSMDATPDCWSNTSSTSKIWEFDTEPTFGNDYADHTTGSGYLAFVDASTTTTTPDATLATPFIDVSALTTPYLEFYVYHFANDGDSNKITLEVWDGAAWNEVYMDDNGDVDAWEKVGISLEGLTITGPIQVRFIVDTVIGDNYENDIAIDDVSVKEAPSCFSPSSLAVSNITDTSADLMWTENGSATEWEILYGEAGFDPATEGTSVMDDDGTLGITLNGLSSATEYDVYVRAICAPGDESEGTGPIAFETECAVYVPDYLEDFTTFLPDCWEEAGSGIPTDGPSDFGTGAWFSEEFLNTGSNDAAAINLYTTGREEWLISPSFDLSGGTYELAYTTAVTNYSSSAPSDMGSDDEVQLLISEDDGATWSNLLTYDASNTPSATGQEEIVDLSAYSGTVKFAFWATDGTVNDSEDYDFFVDDFKVRVPPTCAAPSEIVFDAITATTVDISWTENGSATEWEILYGEAGFDPATEGTNVMDDDGTLGITLNGLSSATEYDVYVRAICAPGDESEWTGPIAFETECAVYVPDYLEDFTTFLPDCWEEAGSGIPTDGPSDFGTGAWFSDEFLNTGSNDAATINLFTTGREEWLISPSFDLSGGTYELAYTTAVTNYSSSAPSDMGSDDEVQLLISEDDGATWSNLLTYDASNTPSATGQEEIVDLSAYSGTVKFAFWATDGTVNDSEDYDFFVDDFKVRVPPTCAAPSDIVFDAITTTTVDISWTENGSATEWEILYGEAGFDPITEGTSVSDDDGTLGETLTGLSPSTLYDIYIRSVCAPGDESEWIGPESFATECEVINTAYTQDFESSTNLPTCWSIINLGDTNGWENSSDITGDAHSGTNAASISFGSVAHDDYLITPQIEIVSGVNDLFSFWIKSRSSSYLEPYEVLLSTTDTQAASFDVVLQAEEEAADVWTKKEFDLSSYAGQTIYIAIRATGTNEFELYADDFVFEAFVEPCAAPTDIVVSTITDTSADISWTENGSATEWEILYGEAGFDPLTEGISISDTDALGESLTGLTPDTNYDVYVRAICAADDESDWAGPETFTTTVASGGTTEDCGQTQVSNGFEDGSFMEEAGTQMVANDFIVSANTTIFSVDNITVNILSQGGIDTMDIIFYEDNDGVPGTEIQTIEDVVPNSQAIIGTAFGYDVHEVVLDFSTPIDFAGDGNASGTTYWVELSGVPTSAGTQLAWETTTVDAIGNNMVFNNENTTSWVESADADGVFSITGECTLADVDCFAPENLAVTNLTENSADVEWTTIGDETQWTVEYGPVGFSLGSGTTEVATGTPGITITGLDSLTEYDFYVTANCSSADSATAGPVSATTADIYCEVEFPNVEPITYVELSDISNTSSEATDSPAHEYFLDMVGNVEQGETYTVTIEAYTGGDYVNTITLFADWNQNGSMDDDGERYDLGTIENSSGVDGVQLVADITVPAGATLGNTRMRVIKRYSFDGSFPNDSCDAGSTFGQAEDYTLNVLQSTVTCPAPTDVAISNIGDFTADITWTENGTAVEWEILYGEAGFDPLTEGTSVIDADGDPAYSLSGLTANTDYEVYVRAICDVNDESDWAGPEPFTTTNLSVDSVNFEGFSYYPNPVKNQLFIEATNTITQVEVYNLLGQVVMSKKVNQLDTQFDVANLASGTYLMQVRINNSVKTFKLIKE</sequence>
<dbReference type="SUPFAM" id="SSF49899">
    <property type="entry name" value="Concanavalin A-like lectins/glucanases"/>
    <property type="match status" value="1"/>
</dbReference>
<dbReference type="PANTHER" id="PTHR46708:SF2">
    <property type="entry name" value="FIBRONECTIN TYPE-III DOMAIN-CONTAINING PROTEIN"/>
    <property type="match status" value="1"/>
</dbReference>
<dbReference type="GO" id="GO:0004553">
    <property type="term" value="F:hydrolase activity, hydrolyzing O-glycosyl compounds"/>
    <property type="evidence" value="ECO:0007669"/>
    <property type="project" value="UniProtKB-ARBA"/>
</dbReference>
<dbReference type="Pfam" id="PF00041">
    <property type="entry name" value="fn3"/>
    <property type="match status" value="7"/>
</dbReference>
<feature type="domain" description="Fibronectin type-III" evidence="5">
    <location>
        <begin position="2196"/>
        <end position="2288"/>
    </location>
</feature>
<dbReference type="RefSeq" id="WP_141421301.1">
    <property type="nucleotide sequence ID" value="NZ_VIAR01000004.1"/>
</dbReference>
<feature type="domain" description="Fibronectin type-III" evidence="5">
    <location>
        <begin position="1413"/>
        <end position="1505"/>
    </location>
</feature>
<dbReference type="Pfam" id="PF18962">
    <property type="entry name" value="Por_Secre_tail"/>
    <property type="match status" value="1"/>
</dbReference>
<keyword evidence="1 3" id="KW-0732">Signal</keyword>
<dbReference type="PANTHER" id="PTHR46708">
    <property type="entry name" value="TENASCIN"/>
    <property type="match status" value="1"/>
</dbReference>
<dbReference type="CDD" id="cd00063">
    <property type="entry name" value="FN3"/>
    <property type="match status" value="8"/>
</dbReference>
<feature type="domain" description="Fibronectin type-III" evidence="5">
    <location>
        <begin position="338"/>
        <end position="430"/>
    </location>
</feature>
<gene>
    <name evidence="6" type="ORF">FKR84_05520</name>
</gene>
<dbReference type="InterPro" id="IPR045474">
    <property type="entry name" value="GEVED"/>
</dbReference>
<feature type="domain" description="Fibronectin type-III" evidence="5">
    <location>
        <begin position="1669"/>
        <end position="1760"/>
    </location>
</feature>
<dbReference type="EMBL" id="VIAR01000004">
    <property type="protein sequence ID" value="TQD39354.1"/>
    <property type="molecule type" value="Genomic_DNA"/>
</dbReference>
<dbReference type="SMART" id="SM00060">
    <property type="entry name" value="FN3"/>
    <property type="match status" value="8"/>
</dbReference>
<proteinExistence type="predicted"/>
<dbReference type="GO" id="GO:0005975">
    <property type="term" value="P:carbohydrate metabolic process"/>
    <property type="evidence" value="ECO:0007669"/>
    <property type="project" value="UniProtKB-ARBA"/>
</dbReference>
<evidence type="ECO:0000259" key="5">
    <source>
        <dbReference type="PROSITE" id="PS50853"/>
    </source>
</evidence>
<dbReference type="Pfam" id="PF07675">
    <property type="entry name" value="Cleaved_Adhesin"/>
    <property type="match status" value="1"/>
</dbReference>
<feature type="signal peptide" evidence="3">
    <location>
        <begin position="1"/>
        <end position="19"/>
    </location>
</feature>
<dbReference type="NCBIfam" id="NF038128">
    <property type="entry name" value="choice_anch_J"/>
    <property type="match status" value="3"/>
</dbReference>
<dbReference type="InterPro" id="IPR000998">
    <property type="entry name" value="MAM_dom"/>
</dbReference>
<feature type="domain" description="Fibronectin type-III" evidence="5">
    <location>
        <begin position="1948"/>
        <end position="2037"/>
    </location>
</feature>
<dbReference type="InterPro" id="IPR050991">
    <property type="entry name" value="ECM_Regulatory_Proteins"/>
</dbReference>
<feature type="domain" description="Fibronectin type-III" evidence="5">
    <location>
        <begin position="608"/>
        <end position="700"/>
    </location>
</feature>
<keyword evidence="2" id="KW-0677">Repeat</keyword>
<comment type="caution">
    <text evidence="6">The sequence shown here is derived from an EMBL/GenBank/DDBJ whole genome shotgun (WGS) entry which is preliminary data.</text>
</comment>
<name>A0A507ZSX7_9FLAO</name>
<evidence type="ECO:0000313" key="6">
    <source>
        <dbReference type="EMBL" id="TQD39354.1"/>
    </source>
</evidence>
<protein>
    <submittedName>
        <fullName evidence="6">T9SS type A sorting domain-containing protein</fullName>
    </submittedName>
</protein>
<evidence type="ECO:0000259" key="4">
    <source>
        <dbReference type="PROSITE" id="PS50060"/>
    </source>
</evidence>
<dbReference type="SUPFAM" id="SSF49265">
    <property type="entry name" value="Fibronectin type III"/>
    <property type="match status" value="4"/>
</dbReference>
<dbReference type="GO" id="GO:0016020">
    <property type="term" value="C:membrane"/>
    <property type="evidence" value="ECO:0007669"/>
    <property type="project" value="InterPro"/>
</dbReference>